<evidence type="ECO:0000313" key="1">
    <source>
        <dbReference type="EMBL" id="GAA4033277.1"/>
    </source>
</evidence>
<comment type="caution">
    <text evidence="1">The sequence shown here is derived from an EMBL/GenBank/DDBJ whole genome shotgun (WGS) entry which is preliminary data.</text>
</comment>
<reference evidence="2" key="1">
    <citation type="journal article" date="2019" name="Int. J. Syst. Evol. Microbiol.">
        <title>The Global Catalogue of Microorganisms (GCM) 10K type strain sequencing project: providing services to taxonomists for standard genome sequencing and annotation.</title>
        <authorList>
            <consortium name="The Broad Institute Genomics Platform"/>
            <consortium name="The Broad Institute Genome Sequencing Center for Infectious Disease"/>
            <person name="Wu L."/>
            <person name="Ma J."/>
        </authorList>
    </citation>
    <scope>NUCLEOTIDE SEQUENCE [LARGE SCALE GENOMIC DNA]</scope>
    <source>
        <strain evidence="2">JCM 17064</strain>
    </source>
</reference>
<name>A0ABP7TZE1_9FLAO</name>
<evidence type="ECO:0000313" key="2">
    <source>
        <dbReference type="Proteomes" id="UP001500968"/>
    </source>
</evidence>
<gene>
    <name evidence="1" type="ORF">GCM10022386_17120</name>
</gene>
<dbReference type="EMBL" id="BAABCR010000015">
    <property type="protein sequence ID" value="GAA4033277.1"/>
    <property type="molecule type" value="Genomic_DNA"/>
</dbReference>
<keyword evidence="2" id="KW-1185">Reference proteome</keyword>
<dbReference type="Proteomes" id="UP001500968">
    <property type="component" value="Unassembled WGS sequence"/>
</dbReference>
<organism evidence="1 2">
    <name type="scientific">Flavobacterium cheonhonense</name>
    <dbReference type="NCBI Taxonomy" id="706185"/>
    <lineage>
        <taxon>Bacteria</taxon>
        <taxon>Pseudomonadati</taxon>
        <taxon>Bacteroidota</taxon>
        <taxon>Flavobacteriia</taxon>
        <taxon>Flavobacteriales</taxon>
        <taxon>Flavobacteriaceae</taxon>
        <taxon>Flavobacterium</taxon>
    </lineage>
</organism>
<accession>A0ABP7TZE1</accession>
<proteinExistence type="predicted"/>
<protein>
    <submittedName>
        <fullName evidence="1">Uncharacterized protein</fullName>
    </submittedName>
</protein>
<sequence>MNTPINQLRKKANWLLTGLKDHPKKEDWYTVTLNFSGYSSLYGTVNDLMKLCTVAMLTEPPYISPLVGNPNIDIANILELAIQLMPKSEPEFLDEIKEILKQPEPQPLYNFSTSRIIQAFPDTVVIQT</sequence>
<dbReference type="RefSeq" id="WP_324689361.1">
    <property type="nucleotide sequence ID" value="NZ_BAABCR010000015.1"/>
</dbReference>